<dbReference type="RefSeq" id="WP_210597684.1">
    <property type="nucleotide sequence ID" value="NZ_JAGKSQ010000005.1"/>
</dbReference>
<accession>A0A940WSL5</accession>
<dbReference type="Proteomes" id="UP000678228">
    <property type="component" value="Unassembled WGS sequence"/>
</dbReference>
<dbReference type="AlphaFoldDB" id="A0A940WSL5"/>
<sequence>MILYTMMPQEYIFPEDDSSFQSQKVISCDAGHLIVEQINSTQYRIVRLMSSNAMDYLDDKYTPGSIIQAAPQL</sequence>
<dbReference type="EMBL" id="JAGKSQ010000005">
    <property type="protein sequence ID" value="MBP3951979.1"/>
    <property type="molecule type" value="Genomic_DNA"/>
</dbReference>
<gene>
    <name evidence="1" type="ORF">J7W16_12640</name>
</gene>
<evidence type="ECO:0000313" key="2">
    <source>
        <dbReference type="Proteomes" id="UP000678228"/>
    </source>
</evidence>
<name>A0A940WSL5_9BACI</name>
<dbReference type="InterPro" id="IPR025619">
    <property type="entry name" value="YlzJ"/>
</dbReference>
<protein>
    <submittedName>
        <fullName evidence="1">YlzJ-like family protein</fullName>
    </submittedName>
</protein>
<evidence type="ECO:0000313" key="1">
    <source>
        <dbReference type="EMBL" id="MBP3951979.1"/>
    </source>
</evidence>
<reference evidence="1" key="1">
    <citation type="submission" date="2021-03" db="EMBL/GenBank/DDBJ databases">
        <title>Bacillus suaedae sp. nov., isolated from Suaeda aralocaspica.</title>
        <authorList>
            <person name="Lei R.F.R."/>
        </authorList>
    </citation>
    <scope>NUCLEOTIDE SEQUENCE</scope>
    <source>
        <strain evidence="1">YZJH907-2</strain>
    </source>
</reference>
<dbReference type="Pfam" id="PF14035">
    <property type="entry name" value="YlzJ"/>
    <property type="match status" value="1"/>
</dbReference>
<keyword evidence="2" id="KW-1185">Reference proteome</keyword>
<organism evidence="1 2">
    <name type="scientific">Halalkalibacter suaedae</name>
    <dbReference type="NCBI Taxonomy" id="2822140"/>
    <lineage>
        <taxon>Bacteria</taxon>
        <taxon>Bacillati</taxon>
        <taxon>Bacillota</taxon>
        <taxon>Bacilli</taxon>
        <taxon>Bacillales</taxon>
        <taxon>Bacillaceae</taxon>
        <taxon>Halalkalibacter</taxon>
    </lineage>
</organism>
<comment type="caution">
    <text evidence="1">The sequence shown here is derived from an EMBL/GenBank/DDBJ whole genome shotgun (WGS) entry which is preliminary data.</text>
</comment>
<proteinExistence type="predicted"/>